<dbReference type="CDD" id="cd00371">
    <property type="entry name" value="HMA"/>
    <property type="match status" value="1"/>
</dbReference>
<feature type="domain" description="HMA" evidence="6">
    <location>
        <begin position="15"/>
        <end position="82"/>
    </location>
</feature>
<dbReference type="PANTHER" id="PTHR45868">
    <property type="entry name" value="HEAVY METAL-ASSOCIATED ISOPRENYLATED PLANT PROTEIN 33-RELATED"/>
    <property type="match status" value="1"/>
</dbReference>
<feature type="compositionally biased region" description="Pro residues" evidence="5">
    <location>
        <begin position="86"/>
        <end position="102"/>
    </location>
</feature>
<evidence type="ECO:0000256" key="2">
    <source>
        <dbReference type="ARBA" id="ARBA00022723"/>
    </source>
</evidence>
<evidence type="ECO:0000256" key="5">
    <source>
        <dbReference type="SAM" id="MobiDB-lite"/>
    </source>
</evidence>
<dbReference type="EMBL" id="LSRQ01000332">
    <property type="protein sequence ID" value="OAY83604.1"/>
    <property type="molecule type" value="Genomic_DNA"/>
</dbReference>
<feature type="compositionally biased region" description="Basic and acidic residues" evidence="5">
    <location>
        <begin position="107"/>
        <end position="162"/>
    </location>
</feature>
<gene>
    <name evidence="7" type="ORF">ACMD2_04765</name>
</gene>
<organism evidence="7 8">
    <name type="scientific">Ananas comosus</name>
    <name type="common">Pineapple</name>
    <name type="synonym">Ananas ananas</name>
    <dbReference type="NCBI Taxonomy" id="4615"/>
    <lineage>
        <taxon>Eukaryota</taxon>
        <taxon>Viridiplantae</taxon>
        <taxon>Streptophyta</taxon>
        <taxon>Embryophyta</taxon>
        <taxon>Tracheophyta</taxon>
        <taxon>Spermatophyta</taxon>
        <taxon>Magnoliopsida</taxon>
        <taxon>Liliopsida</taxon>
        <taxon>Poales</taxon>
        <taxon>Bromeliaceae</taxon>
        <taxon>Bromelioideae</taxon>
        <taxon>Ananas</taxon>
    </lineage>
</organism>
<evidence type="ECO:0000313" key="8">
    <source>
        <dbReference type="Proteomes" id="UP000092600"/>
    </source>
</evidence>
<dbReference type="AlphaFoldDB" id="A0A199W2R7"/>
<evidence type="ECO:0000313" key="7">
    <source>
        <dbReference type="EMBL" id="OAY83604.1"/>
    </source>
</evidence>
<dbReference type="InterPro" id="IPR006121">
    <property type="entry name" value="HMA_dom"/>
</dbReference>
<dbReference type="PROSITE" id="PS50846">
    <property type="entry name" value="HMA_2"/>
    <property type="match status" value="1"/>
</dbReference>
<dbReference type="Pfam" id="PF00403">
    <property type="entry name" value="HMA"/>
    <property type="match status" value="1"/>
</dbReference>
<reference evidence="7 8" key="1">
    <citation type="journal article" date="2016" name="DNA Res.">
        <title>The draft genome of MD-2 pineapple using hybrid error correction of long reads.</title>
        <authorList>
            <person name="Redwan R.M."/>
            <person name="Saidin A."/>
            <person name="Kumar S.V."/>
        </authorList>
    </citation>
    <scope>NUCLEOTIDE SEQUENCE [LARGE SCALE GENOMIC DNA]</scope>
    <source>
        <strain evidence="8">cv. MD2</strain>
        <tissue evidence="7">Leaf</tissue>
    </source>
</reference>
<keyword evidence="2" id="KW-0479">Metal-binding</keyword>
<dbReference type="SUPFAM" id="SSF55008">
    <property type="entry name" value="HMA, heavy metal-associated domain"/>
    <property type="match status" value="1"/>
</dbReference>
<feature type="region of interest" description="Disordered" evidence="5">
    <location>
        <begin position="74"/>
        <end position="219"/>
    </location>
</feature>
<dbReference type="Gene3D" id="3.30.70.100">
    <property type="match status" value="1"/>
</dbReference>
<dbReference type="InterPro" id="IPR036163">
    <property type="entry name" value="HMA_dom_sf"/>
</dbReference>
<evidence type="ECO:0000256" key="3">
    <source>
        <dbReference type="ARBA" id="ARBA00023289"/>
    </source>
</evidence>
<keyword evidence="1" id="KW-0488">Methylation</keyword>
<protein>
    <submittedName>
        <fullName evidence="7">Copper transport protein ATX1</fullName>
    </submittedName>
</protein>
<dbReference type="PANTHER" id="PTHR45868:SF82">
    <property type="entry name" value="HEAVY METAL TRANSPORT_DETOXIFICATION SUPERFAMILY PROTEIN"/>
    <property type="match status" value="1"/>
</dbReference>
<dbReference type="STRING" id="4615.A0A199W2R7"/>
<dbReference type="Proteomes" id="UP000092600">
    <property type="component" value="Unassembled WGS sequence"/>
</dbReference>
<dbReference type="GO" id="GO:0046872">
    <property type="term" value="F:metal ion binding"/>
    <property type="evidence" value="ECO:0007669"/>
    <property type="project" value="UniProtKB-KW"/>
</dbReference>
<comment type="similarity">
    <text evidence="4">Belongs to the HIPP family.</text>
</comment>
<keyword evidence="3" id="KW-0636">Prenylation</keyword>
<evidence type="ECO:0000256" key="4">
    <source>
        <dbReference type="ARBA" id="ARBA00024045"/>
    </source>
</evidence>
<accession>A0A199W2R7</accession>
<comment type="caution">
    <text evidence="7">The sequence shown here is derived from an EMBL/GenBank/DDBJ whole genome shotgun (WGS) entry which is preliminary data.</text>
</comment>
<sequence length="347" mass="37760">MASGEAEPLPDPPQSKTVVLKVFIHCPGCKKKVQRIVKRIDGVSTCEVDAPHNKVTVTGNVDADYLIKKLLKSGKQADLWPEPKIQNPPPTTAPQNPNPNPNPNTTQKKEPHPPKETSDKSQKTPSETPKEIDTKPAKEPQKPSDEPKKSAKEDDPKPDESKTQSSSEAPPAKIPTSGEEAGSSTRANKKEKKGQNSKPADNKREADSAAPPPDVRMHQMYLPPPPAAIVSYNTAQPSTSHAYYAPAPMPHMMSQGYAAAPVPHMMPQGYAAAPVPHMMPQDYAAAPVPHMMPQGYTYAPYYAAPQPQQLPLEDLYYGPPGSRLSSPPRDQYEYAVFNDENANSCNV</sequence>
<evidence type="ECO:0000256" key="1">
    <source>
        <dbReference type="ARBA" id="ARBA00022481"/>
    </source>
</evidence>
<feature type="non-terminal residue" evidence="7">
    <location>
        <position position="347"/>
    </location>
</feature>
<proteinExistence type="inferred from homology"/>
<name>A0A199W2R7_ANACO</name>
<keyword evidence="3" id="KW-0449">Lipoprotein</keyword>
<evidence type="ECO:0000259" key="6">
    <source>
        <dbReference type="PROSITE" id="PS50846"/>
    </source>
</evidence>